<keyword evidence="3" id="KW-1185">Reference proteome</keyword>
<dbReference type="Proteomes" id="UP000242188">
    <property type="component" value="Unassembled WGS sequence"/>
</dbReference>
<dbReference type="InterPro" id="IPR043129">
    <property type="entry name" value="ATPase_NBD"/>
</dbReference>
<gene>
    <name evidence="2" type="ORF">KP79_PYT12373</name>
</gene>
<sequence>MKEDNLSTFRPEGGGDRKLYWKGDKLRVDAALAKNLFEETCETILKHVSGVFEEEEGTGTSIILMVGGFSESPMLRHAVKERFGRTRRIIIPEEAGLSVLKGAVLFGFDSKLISRRVMKHTYGIQTSRQFRKGLDPDATKTMIKGRLYCEDRFSKHTGKGQSVTVDEETDPIEYNPLDDRQKMVMKVYITDKCDPEYCDADLCSYIGKMLVSLPMDVPMCERGVTVRMKFGGTELSVRATVMATKQMTHAEFNLLE</sequence>
<dbReference type="OrthoDB" id="6127299at2759"/>
<dbReference type="PANTHER" id="PTHR14187:SF5">
    <property type="entry name" value="HEAT SHOCK 70 KDA PROTEIN 12A"/>
    <property type="match status" value="1"/>
</dbReference>
<dbReference type="STRING" id="6573.A0A1C9U325"/>
<evidence type="ECO:0000313" key="3">
    <source>
        <dbReference type="Proteomes" id="UP000242188"/>
    </source>
</evidence>
<reference evidence="2 3" key="2">
    <citation type="journal article" date="2017" name="Nat. Ecol. Evol.">
        <title>Scallop genome provides insights into evolution of bilaterian karyotype and development.</title>
        <authorList>
            <person name="Wang S."/>
            <person name="Zhang J."/>
            <person name="Jiao W."/>
            <person name="Li J."/>
            <person name="Xun X."/>
            <person name="Sun Y."/>
            <person name="Guo X."/>
            <person name="Huan P."/>
            <person name="Dong B."/>
            <person name="Zhang L."/>
            <person name="Hu X."/>
            <person name="Sun X."/>
            <person name="Wang J."/>
            <person name="Zhao C."/>
            <person name="Wang Y."/>
            <person name="Wang D."/>
            <person name="Huang X."/>
            <person name="Wang R."/>
            <person name="Lv J."/>
            <person name="Li Y."/>
            <person name="Zhang Z."/>
            <person name="Liu B."/>
            <person name="Lu W."/>
            <person name="Hui Y."/>
            <person name="Liang J."/>
            <person name="Zhou Z."/>
            <person name="Hou R."/>
            <person name="Li X."/>
            <person name="Liu Y."/>
            <person name="Li H."/>
            <person name="Ning X."/>
            <person name="Lin Y."/>
            <person name="Zhao L."/>
            <person name="Xing Q."/>
            <person name="Dou J."/>
            <person name="Li Y."/>
            <person name="Mao J."/>
            <person name="Guo H."/>
            <person name="Dou H."/>
            <person name="Li T."/>
            <person name="Mu C."/>
            <person name="Jiang W."/>
            <person name="Fu Q."/>
            <person name="Fu X."/>
            <person name="Miao Y."/>
            <person name="Liu J."/>
            <person name="Yu Q."/>
            <person name="Li R."/>
            <person name="Liao H."/>
            <person name="Li X."/>
            <person name="Kong Y."/>
            <person name="Jiang Z."/>
            <person name="Chourrout D."/>
            <person name="Li R."/>
            <person name="Bao Z."/>
        </authorList>
    </citation>
    <scope>NUCLEOTIDE SEQUENCE [LARGE SCALE GENOMIC DNA]</scope>
    <source>
        <strain evidence="2 3">PY_sf001</strain>
    </source>
</reference>
<dbReference type="SUPFAM" id="SSF53067">
    <property type="entry name" value="Actin-like ATPase domain"/>
    <property type="match status" value="1"/>
</dbReference>
<reference evidence="1" key="1">
    <citation type="journal article" date="2016" name="Fish Shellfish Immunol.">
        <title>Hsp70 gene expansions in the scallop (Patinopecten yessoensis) genome and their expression regulation after exposure to the toxic dinoflagellate Alexandrium catenella.</title>
        <authorList>
            <person name="Cheng J."/>
            <person name="Xun X."/>
            <person name="Kong Y."/>
            <person name="Wang S."/>
            <person name="Yang Z."/>
            <person name="Li Y."/>
            <person name="Kong D."/>
            <person name="Wang S."/>
            <person name="Zhang L."/>
            <person name="Hu X."/>
            <person name="Bao Z."/>
        </authorList>
    </citation>
    <scope>NUCLEOTIDE SEQUENCE</scope>
    <source>
        <strain evidence="1">PYE.11181.4.HSPA12</strain>
    </source>
</reference>
<evidence type="ECO:0000313" key="2">
    <source>
        <dbReference type="EMBL" id="OWF37209.1"/>
    </source>
</evidence>
<dbReference type="EMBL" id="NEDP02005593">
    <property type="protein sequence ID" value="OWF37209.1"/>
    <property type="molecule type" value="Genomic_DNA"/>
</dbReference>
<dbReference type="AlphaFoldDB" id="A0A1C9U325"/>
<keyword evidence="1" id="KW-0346">Stress response</keyword>
<protein>
    <submittedName>
        <fullName evidence="1 2">Heat shock 70 kDa protein</fullName>
    </submittedName>
</protein>
<proteinExistence type="evidence at transcript level"/>
<organism evidence="1">
    <name type="scientific">Mizuhopecten yessoensis</name>
    <name type="common">Japanese scallop</name>
    <name type="synonym">Patinopecten yessoensis</name>
    <dbReference type="NCBI Taxonomy" id="6573"/>
    <lineage>
        <taxon>Eukaryota</taxon>
        <taxon>Metazoa</taxon>
        <taxon>Spiralia</taxon>
        <taxon>Lophotrochozoa</taxon>
        <taxon>Mollusca</taxon>
        <taxon>Bivalvia</taxon>
        <taxon>Autobranchia</taxon>
        <taxon>Pteriomorphia</taxon>
        <taxon>Pectinida</taxon>
        <taxon>Pectinoidea</taxon>
        <taxon>Pectinidae</taxon>
        <taxon>Mizuhopecten</taxon>
    </lineage>
</organism>
<dbReference type="EMBL" id="KX085128">
    <property type="protein sequence ID" value="AOR17385.1"/>
    <property type="molecule type" value="mRNA"/>
</dbReference>
<dbReference type="PANTHER" id="PTHR14187">
    <property type="entry name" value="ALPHA KINASE/ELONGATION FACTOR 2 KINASE"/>
    <property type="match status" value="1"/>
</dbReference>
<accession>A0A1C9U325</accession>
<evidence type="ECO:0000313" key="1">
    <source>
        <dbReference type="EMBL" id="AOR17385.1"/>
    </source>
</evidence>
<name>A0A1C9U325_MIZYE</name>